<evidence type="ECO:0000256" key="1">
    <source>
        <dbReference type="ARBA" id="ARBA00001953"/>
    </source>
</evidence>
<dbReference type="GO" id="GO:0005524">
    <property type="term" value="F:ATP binding"/>
    <property type="evidence" value="ECO:0007669"/>
    <property type="project" value="UniProtKB-UniRule"/>
</dbReference>
<dbReference type="InterPro" id="IPR011764">
    <property type="entry name" value="Biotin_carboxylation_dom"/>
</dbReference>
<dbReference type="InterPro" id="IPR048429">
    <property type="entry name" value="MCC_alpha_BT"/>
</dbReference>
<dbReference type="GO" id="GO:0004075">
    <property type="term" value="F:biotin carboxylase activity"/>
    <property type="evidence" value="ECO:0007669"/>
    <property type="project" value="UniProtKB-EC"/>
</dbReference>
<dbReference type="InterPro" id="IPR050856">
    <property type="entry name" value="Biotin_carboxylase_complex"/>
</dbReference>
<dbReference type="InterPro" id="IPR005481">
    <property type="entry name" value="BC-like_N"/>
</dbReference>
<dbReference type="FunFam" id="3.40.50.20:FF:000010">
    <property type="entry name" value="Propionyl-CoA carboxylase subunit alpha"/>
    <property type="match status" value="1"/>
</dbReference>
<dbReference type="PROSITE" id="PS50975">
    <property type="entry name" value="ATP_GRASP"/>
    <property type="match status" value="1"/>
</dbReference>
<evidence type="ECO:0000256" key="6">
    <source>
        <dbReference type="ARBA" id="ARBA00022598"/>
    </source>
</evidence>
<dbReference type="SUPFAM" id="SSF51246">
    <property type="entry name" value="Rudiment single hybrid motif"/>
    <property type="match status" value="1"/>
</dbReference>
<dbReference type="SUPFAM" id="SSF51230">
    <property type="entry name" value="Single hybrid motif"/>
    <property type="match status" value="1"/>
</dbReference>
<keyword evidence="7 13" id="KW-0547">Nucleotide-binding</keyword>
<dbReference type="Gene3D" id="3.40.50.20">
    <property type="match status" value="1"/>
</dbReference>
<dbReference type="InterPro" id="IPR016185">
    <property type="entry name" value="PreATP-grasp_dom_sf"/>
</dbReference>
<comment type="catalytic activity">
    <reaction evidence="12">
        <text>N(6)-biotinyl-L-lysyl-[protein] + hydrogencarbonate + ATP = N(6)-carboxybiotinyl-L-lysyl-[protein] + ADP + phosphate + H(+)</text>
        <dbReference type="Rhea" id="RHEA:13501"/>
        <dbReference type="Rhea" id="RHEA-COMP:10505"/>
        <dbReference type="Rhea" id="RHEA-COMP:10506"/>
        <dbReference type="ChEBI" id="CHEBI:15378"/>
        <dbReference type="ChEBI" id="CHEBI:17544"/>
        <dbReference type="ChEBI" id="CHEBI:30616"/>
        <dbReference type="ChEBI" id="CHEBI:43474"/>
        <dbReference type="ChEBI" id="CHEBI:83144"/>
        <dbReference type="ChEBI" id="CHEBI:83145"/>
        <dbReference type="ChEBI" id="CHEBI:456216"/>
        <dbReference type="EC" id="6.3.4.14"/>
    </reaction>
</comment>
<dbReference type="Gene3D" id="3.30.1490.20">
    <property type="entry name" value="ATP-grasp fold, A domain"/>
    <property type="match status" value="1"/>
</dbReference>
<dbReference type="Pfam" id="PF00364">
    <property type="entry name" value="Biotin_lipoyl"/>
    <property type="match status" value="1"/>
</dbReference>
<comment type="function">
    <text evidence="2">This protein is a component of the acetyl coenzyme A carboxylase complex; first, biotin carboxylase catalyzes the carboxylation of the carrier protein and then the transcarboxylase transfers the carboxyl group to form malonyl-CoA.</text>
</comment>
<dbReference type="SUPFAM" id="SSF52440">
    <property type="entry name" value="PreATP-grasp domain"/>
    <property type="match status" value="1"/>
</dbReference>
<dbReference type="Pfam" id="PF21139">
    <property type="entry name" value="BT_MCC_alpha"/>
    <property type="match status" value="1"/>
</dbReference>
<evidence type="ECO:0000256" key="5">
    <source>
        <dbReference type="ARBA" id="ARBA00017242"/>
    </source>
</evidence>
<evidence type="ECO:0000259" key="16">
    <source>
        <dbReference type="PROSITE" id="PS50979"/>
    </source>
</evidence>
<keyword evidence="6" id="KW-0436">Ligase</keyword>
<evidence type="ECO:0000259" key="15">
    <source>
        <dbReference type="PROSITE" id="PS50975"/>
    </source>
</evidence>
<dbReference type="STRING" id="92487.SAMN02745130_00246"/>
<evidence type="ECO:0000256" key="7">
    <source>
        <dbReference type="ARBA" id="ARBA00022741"/>
    </source>
</evidence>
<dbReference type="InterPro" id="IPR011053">
    <property type="entry name" value="Single_hybrid_motif"/>
</dbReference>
<dbReference type="InterPro" id="IPR013815">
    <property type="entry name" value="ATP_grasp_subdomain_1"/>
</dbReference>
<dbReference type="Proteomes" id="UP000190460">
    <property type="component" value="Unassembled WGS sequence"/>
</dbReference>
<dbReference type="InterPro" id="IPR000089">
    <property type="entry name" value="Biotin_lipoyl"/>
</dbReference>
<dbReference type="PROSITE" id="PS00188">
    <property type="entry name" value="BIOTIN"/>
    <property type="match status" value="1"/>
</dbReference>
<evidence type="ECO:0000256" key="4">
    <source>
        <dbReference type="ARBA" id="ARBA00011750"/>
    </source>
</evidence>
<comment type="subunit">
    <text evidence="4">Acetyl-CoA carboxylase is a heterohexamer of biotin carboxyl carrier protein, biotin carboxylase and the two subunits of carboxyl transferase in a 2:2 complex.</text>
</comment>
<dbReference type="InterPro" id="IPR011761">
    <property type="entry name" value="ATP-grasp"/>
</dbReference>
<dbReference type="InterPro" id="IPR011054">
    <property type="entry name" value="Rudment_hybrid_motif"/>
</dbReference>
<comment type="pathway">
    <text evidence="3">Lipid metabolism; malonyl-CoA biosynthesis; malonyl-CoA from acetyl-CoA: step 1/1.</text>
</comment>
<dbReference type="InterPro" id="IPR001882">
    <property type="entry name" value="Biotin_BS"/>
</dbReference>
<dbReference type="OrthoDB" id="9763189at2"/>
<dbReference type="PANTHER" id="PTHR18866:SF33">
    <property type="entry name" value="METHYLCROTONOYL-COA CARBOXYLASE SUBUNIT ALPHA, MITOCHONDRIAL-RELATED"/>
    <property type="match status" value="1"/>
</dbReference>
<name>A0A1T4VTY1_9GAMM</name>
<dbReference type="Gene3D" id="3.30.470.20">
    <property type="entry name" value="ATP-grasp fold, B domain"/>
    <property type="match status" value="1"/>
</dbReference>
<feature type="domain" description="ATP-grasp" evidence="15">
    <location>
        <begin position="120"/>
        <end position="317"/>
    </location>
</feature>
<dbReference type="Gene3D" id="3.30.700.40">
    <property type="match status" value="1"/>
</dbReference>
<evidence type="ECO:0000313" key="18">
    <source>
        <dbReference type="Proteomes" id="UP000190460"/>
    </source>
</evidence>
<keyword evidence="18" id="KW-1185">Reference proteome</keyword>
<dbReference type="Pfam" id="PF02785">
    <property type="entry name" value="Biotin_carb_C"/>
    <property type="match status" value="1"/>
</dbReference>
<dbReference type="PROSITE" id="PS00867">
    <property type="entry name" value="CPSASE_2"/>
    <property type="match status" value="1"/>
</dbReference>
<evidence type="ECO:0000256" key="8">
    <source>
        <dbReference type="ARBA" id="ARBA00022840"/>
    </source>
</evidence>
<organism evidence="17 18">
    <name type="scientific">Thiothrix eikelboomii</name>
    <dbReference type="NCBI Taxonomy" id="92487"/>
    <lineage>
        <taxon>Bacteria</taxon>
        <taxon>Pseudomonadati</taxon>
        <taxon>Pseudomonadota</taxon>
        <taxon>Gammaproteobacteria</taxon>
        <taxon>Thiotrichales</taxon>
        <taxon>Thiotrichaceae</taxon>
        <taxon>Thiothrix</taxon>
    </lineage>
</organism>
<evidence type="ECO:0000259" key="14">
    <source>
        <dbReference type="PROSITE" id="PS50968"/>
    </source>
</evidence>
<dbReference type="SUPFAM" id="SSF56059">
    <property type="entry name" value="Glutathione synthetase ATP-binding domain-like"/>
    <property type="match status" value="1"/>
</dbReference>
<dbReference type="NCBIfam" id="NF006367">
    <property type="entry name" value="PRK08591.1"/>
    <property type="match status" value="1"/>
</dbReference>
<dbReference type="InterPro" id="IPR005479">
    <property type="entry name" value="CPAse_ATP-bd"/>
</dbReference>
<dbReference type="CDD" id="cd06850">
    <property type="entry name" value="biotinyl_domain"/>
    <property type="match status" value="1"/>
</dbReference>
<proteinExistence type="predicted"/>
<dbReference type="GO" id="GO:0046872">
    <property type="term" value="F:metal ion binding"/>
    <property type="evidence" value="ECO:0007669"/>
    <property type="project" value="InterPro"/>
</dbReference>
<evidence type="ECO:0000256" key="13">
    <source>
        <dbReference type="PROSITE-ProRule" id="PRU00409"/>
    </source>
</evidence>
<dbReference type="SMART" id="SM00878">
    <property type="entry name" value="Biotin_carb_C"/>
    <property type="match status" value="1"/>
</dbReference>
<evidence type="ECO:0000313" key="17">
    <source>
        <dbReference type="EMBL" id="SKA68305.1"/>
    </source>
</evidence>
<evidence type="ECO:0000256" key="12">
    <source>
        <dbReference type="ARBA" id="ARBA00048600"/>
    </source>
</evidence>
<dbReference type="Pfam" id="PF00289">
    <property type="entry name" value="Biotin_carb_N"/>
    <property type="match status" value="1"/>
</dbReference>
<feature type="domain" description="Lipoyl-binding" evidence="14">
    <location>
        <begin position="584"/>
        <end position="660"/>
    </location>
</feature>
<evidence type="ECO:0000256" key="11">
    <source>
        <dbReference type="ARBA" id="ARBA00033786"/>
    </source>
</evidence>
<dbReference type="FunFam" id="3.30.1490.20:FF:000003">
    <property type="entry name" value="acetyl-CoA carboxylase isoform X1"/>
    <property type="match status" value="1"/>
</dbReference>
<reference evidence="17 18" key="1">
    <citation type="submission" date="2017-02" db="EMBL/GenBank/DDBJ databases">
        <authorList>
            <person name="Peterson S.W."/>
        </authorList>
    </citation>
    <scope>NUCLEOTIDE SEQUENCE [LARGE SCALE GENOMIC DNA]</scope>
    <source>
        <strain evidence="17 18">ATCC 49788</strain>
    </source>
</reference>
<evidence type="ECO:0000256" key="9">
    <source>
        <dbReference type="ARBA" id="ARBA00022946"/>
    </source>
</evidence>
<evidence type="ECO:0000256" key="3">
    <source>
        <dbReference type="ARBA" id="ARBA00004956"/>
    </source>
</evidence>
<dbReference type="InterPro" id="IPR005482">
    <property type="entry name" value="Biotin_COase_C"/>
</dbReference>
<keyword evidence="9" id="KW-0809">Transit peptide</keyword>
<sequence>MFTKILIANRGEIACRVARTARRLGIKTVAVYSTADAQAQHVKVCDEAYWIGEAPAADSYLRGEKILAIAKLSGAQAIHPGYGFLSENAGFAEACEQAGVVFIGPPTQAMLAMGLKSESKRLMTEAKVPLVPGYHGADQSVELLREQSQAIGYPQLIKASAGGGGKGMRVVKNFAEFDAALASAKREALASFGNDSVLIERYLQQPRHVELQVFADTLGNVVHVFERDCSIQRRHQKVLEEAPAPGMTPELRQAMGQAAINAAQAIGYVGAGTVEFLLDQSGEFFFMEMNTRLQVEHPVSEMISGLDLVEWQLRVANGEPLPLTQEQLEIKGHAFEVRVYAEMPERDFLPATGRLTYLHAPTETDYVRIDTGVRQGDEVSMFYDPMIAKLIVWGADRHQALKRLQAALGDYYISGVKTNLAFLSTLVSLPDFAAAHLDTGFIEQHLEALFPPASSPPNEVLAAACLAELVTRQERLTQTQAQSIDPYSPWAIADAWRMNQEGVDHFEFQLGEVLYPIQGYYRADAYYLQTPEAEQRLSGERLTEHEWLVSLGKKTFRATVLANRTVLWEGKAWELRLHDPVHEVDEQGVQGGNLTAPMPGAVIAVHVKLGDQVAAGEALMIVVAMKMEHTITAPHAGQVKEIYFQVGDQVKEGEVLLSLESSHESA</sequence>
<dbReference type="PROSITE" id="PS50979">
    <property type="entry name" value="BC"/>
    <property type="match status" value="1"/>
</dbReference>
<accession>A0A1T4VTY1</accession>
<dbReference type="PROSITE" id="PS50968">
    <property type="entry name" value="BIOTINYL_LIPOYL"/>
    <property type="match status" value="1"/>
</dbReference>
<evidence type="ECO:0000256" key="10">
    <source>
        <dbReference type="ARBA" id="ARBA00023267"/>
    </source>
</evidence>
<evidence type="ECO:0000256" key="2">
    <source>
        <dbReference type="ARBA" id="ARBA00003761"/>
    </source>
</evidence>
<feature type="domain" description="Biotin carboxylation" evidence="16">
    <location>
        <begin position="1"/>
        <end position="447"/>
    </location>
</feature>
<comment type="cofactor">
    <cofactor evidence="1">
        <name>biotin</name>
        <dbReference type="ChEBI" id="CHEBI:57586"/>
    </cofactor>
</comment>
<dbReference type="EMBL" id="FUYB01000001">
    <property type="protein sequence ID" value="SKA68305.1"/>
    <property type="molecule type" value="Genomic_DNA"/>
</dbReference>
<keyword evidence="10" id="KW-0092">Biotin</keyword>
<keyword evidence="8 13" id="KW-0067">ATP-binding</keyword>
<dbReference type="Gene3D" id="2.40.50.100">
    <property type="match status" value="1"/>
</dbReference>
<dbReference type="FunFam" id="3.30.470.20:FF:000028">
    <property type="entry name" value="Methylcrotonoyl-CoA carboxylase subunit alpha, mitochondrial"/>
    <property type="match status" value="1"/>
</dbReference>
<gene>
    <name evidence="17" type="ORF">SAMN02745130_00246</name>
</gene>
<dbReference type="Pfam" id="PF02786">
    <property type="entry name" value="CPSase_L_D2"/>
    <property type="match status" value="1"/>
</dbReference>
<dbReference type="RefSeq" id="WP_078920751.1">
    <property type="nucleotide sequence ID" value="NZ_FUYB01000001.1"/>
</dbReference>
<dbReference type="FunFam" id="2.40.50.100:FF:000003">
    <property type="entry name" value="Acetyl-CoA carboxylase biotin carboxyl carrier protein"/>
    <property type="match status" value="1"/>
</dbReference>
<dbReference type="AlphaFoldDB" id="A0A1T4VTY1"/>
<dbReference type="PANTHER" id="PTHR18866">
    <property type="entry name" value="CARBOXYLASE:PYRUVATE/ACETYL-COA/PROPIONYL-COA CARBOXYLASE"/>
    <property type="match status" value="1"/>
</dbReference>
<protein>
    <recommendedName>
        <fullName evidence="5">Biotin carboxylase</fullName>
    </recommendedName>
    <alternativeName>
        <fullName evidence="11">Acetyl-coenzyme A carboxylase biotin carboxylase subunit A</fullName>
    </alternativeName>
</protein>